<gene>
    <name evidence="1" type="ORF">DRJ00_07975</name>
</gene>
<comment type="caution">
    <text evidence="1">The sequence shown here is derived from an EMBL/GenBank/DDBJ whole genome shotgun (WGS) entry which is preliminary data.</text>
</comment>
<protein>
    <submittedName>
        <fullName evidence="1">Uncharacterized protein</fullName>
    </submittedName>
</protein>
<dbReference type="EMBL" id="QMPZ01000161">
    <property type="protein sequence ID" value="RLE07527.1"/>
    <property type="molecule type" value="Genomic_DNA"/>
</dbReference>
<sequence length="119" mass="13426">MEVKVKIRGKKLAVSSEDVEKVAEGLSPEGIRKHYIVVNGRRFPPKQLLEGILKMKGVKMDRLLFTTKDAYYLFTRLGFPSGRLEELDKKKRGLLALEELKGVIAVGGNAVVDSEKYYE</sequence>
<accession>A0A497E2F4</accession>
<name>A0A497E2F4_UNCAE</name>
<proteinExistence type="predicted"/>
<dbReference type="Proteomes" id="UP000279422">
    <property type="component" value="Unassembled WGS sequence"/>
</dbReference>
<reference evidence="1 2" key="1">
    <citation type="submission" date="2018-06" db="EMBL/GenBank/DDBJ databases">
        <title>Extensive metabolic versatility and redundancy in microbially diverse, dynamic hydrothermal sediments.</title>
        <authorList>
            <person name="Dombrowski N."/>
            <person name="Teske A."/>
            <person name="Baker B.J."/>
        </authorList>
    </citation>
    <scope>NUCLEOTIDE SEQUENCE [LARGE SCALE GENOMIC DNA]</scope>
    <source>
        <strain evidence="1">B47_G16</strain>
    </source>
</reference>
<evidence type="ECO:0000313" key="1">
    <source>
        <dbReference type="EMBL" id="RLE07527.1"/>
    </source>
</evidence>
<dbReference type="AlphaFoldDB" id="A0A497E2F4"/>
<evidence type="ECO:0000313" key="2">
    <source>
        <dbReference type="Proteomes" id="UP000279422"/>
    </source>
</evidence>
<organism evidence="1 2">
    <name type="scientific">Aerophobetes bacterium</name>
    <dbReference type="NCBI Taxonomy" id="2030807"/>
    <lineage>
        <taxon>Bacteria</taxon>
        <taxon>Candidatus Aerophobota</taxon>
    </lineage>
</organism>